<organism evidence="4 5">
    <name type="scientific">Salinimicrobium flavum</name>
    <dbReference type="NCBI Taxonomy" id="1737065"/>
    <lineage>
        <taxon>Bacteria</taxon>
        <taxon>Pseudomonadati</taxon>
        <taxon>Bacteroidota</taxon>
        <taxon>Flavobacteriia</taxon>
        <taxon>Flavobacteriales</taxon>
        <taxon>Flavobacteriaceae</taxon>
        <taxon>Salinimicrobium</taxon>
    </lineage>
</organism>
<keyword evidence="4" id="KW-0378">Hydrolase</keyword>
<dbReference type="Gene3D" id="3.60.10.10">
    <property type="entry name" value="Endonuclease/exonuclease/phosphatase"/>
    <property type="match status" value="1"/>
</dbReference>
<keyword evidence="2" id="KW-0812">Transmembrane</keyword>
<evidence type="ECO:0000259" key="3">
    <source>
        <dbReference type="Pfam" id="PF03372"/>
    </source>
</evidence>
<dbReference type="InterPro" id="IPR005135">
    <property type="entry name" value="Endo/exonuclease/phosphatase"/>
</dbReference>
<dbReference type="InterPro" id="IPR036691">
    <property type="entry name" value="Endo/exonu/phosph_ase_sf"/>
</dbReference>
<evidence type="ECO:0000313" key="5">
    <source>
        <dbReference type="Proteomes" id="UP001597468"/>
    </source>
</evidence>
<keyword evidence="5" id="KW-1185">Reference proteome</keyword>
<feature type="transmembrane region" description="Helical" evidence="2">
    <location>
        <begin position="62"/>
        <end position="79"/>
    </location>
</feature>
<dbReference type="RefSeq" id="WP_380747437.1">
    <property type="nucleotide sequence ID" value="NZ_JBHULT010000005.1"/>
</dbReference>
<dbReference type="Proteomes" id="UP001597468">
    <property type="component" value="Unassembled WGS sequence"/>
</dbReference>
<sequence>MNSPELIATIFSAITLIPTLASLTKFDQWWVRGFDFPRLQISFLVLLALIACFFIYDFSSTWHFLVIFLLAGSFIYQGLKIYPYTILAKKQVFKFVENNRENCISVLVSNVLTTNTKYHRLLKRIEDKDPDIILTLETDLKWEKELAVLESEYPYTVKIPQDNLYGMHLYSRLKLEGVEIKYLISEEIPSIHGYVRLRNGKRVKIHCLHPKPPSPTEDSTSTNRDAELLMVGKSLDPKKEPILVFGDLNDVAWSRTTRLFQQISGLLDPRIGRGFFNTFHTKIFILRWPLDHIFHSGDFTLVELKRLRNIGSDHFPIFVKLNYEPRAEPAQEKPEAPNEEEQQWTDEKIEKGHPIDRLV</sequence>
<feature type="transmembrane region" description="Helical" evidence="2">
    <location>
        <begin position="36"/>
        <end position="56"/>
    </location>
</feature>
<dbReference type="EMBL" id="JBHULT010000005">
    <property type="protein sequence ID" value="MFD2516387.1"/>
    <property type="molecule type" value="Genomic_DNA"/>
</dbReference>
<evidence type="ECO:0000256" key="1">
    <source>
        <dbReference type="SAM" id="MobiDB-lite"/>
    </source>
</evidence>
<gene>
    <name evidence="4" type="ORF">ACFSTG_00625</name>
</gene>
<dbReference type="SUPFAM" id="SSF56219">
    <property type="entry name" value="DNase I-like"/>
    <property type="match status" value="1"/>
</dbReference>
<feature type="region of interest" description="Disordered" evidence="1">
    <location>
        <begin position="326"/>
        <end position="359"/>
    </location>
</feature>
<keyword evidence="2" id="KW-1133">Transmembrane helix</keyword>
<dbReference type="Pfam" id="PF03372">
    <property type="entry name" value="Exo_endo_phos"/>
    <property type="match status" value="1"/>
</dbReference>
<evidence type="ECO:0000256" key="2">
    <source>
        <dbReference type="SAM" id="Phobius"/>
    </source>
</evidence>
<proteinExistence type="predicted"/>
<keyword evidence="4" id="KW-0540">Nuclease</keyword>
<evidence type="ECO:0000313" key="4">
    <source>
        <dbReference type="EMBL" id="MFD2516387.1"/>
    </source>
</evidence>
<reference evidence="5" key="1">
    <citation type="journal article" date="2019" name="Int. J. Syst. Evol. Microbiol.">
        <title>The Global Catalogue of Microorganisms (GCM) 10K type strain sequencing project: providing services to taxonomists for standard genome sequencing and annotation.</title>
        <authorList>
            <consortium name="The Broad Institute Genomics Platform"/>
            <consortium name="The Broad Institute Genome Sequencing Center for Infectious Disease"/>
            <person name="Wu L."/>
            <person name="Ma J."/>
        </authorList>
    </citation>
    <scope>NUCLEOTIDE SEQUENCE [LARGE SCALE GENOMIC DNA]</scope>
    <source>
        <strain evidence="5">KCTC 42585</strain>
    </source>
</reference>
<feature type="domain" description="Endonuclease/exonuclease/phosphatase" evidence="3">
    <location>
        <begin position="110"/>
        <end position="314"/>
    </location>
</feature>
<name>A0ABW5ITT9_9FLAO</name>
<keyword evidence="4" id="KW-0255">Endonuclease</keyword>
<feature type="compositionally biased region" description="Basic and acidic residues" evidence="1">
    <location>
        <begin position="326"/>
        <end position="336"/>
    </location>
</feature>
<feature type="transmembrane region" description="Helical" evidence="2">
    <location>
        <begin position="6"/>
        <end position="24"/>
    </location>
</feature>
<keyword evidence="2" id="KW-0472">Membrane</keyword>
<accession>A0ABW5ITT9</accession>
<feature type="compositionally biased region" description="Basic and acidic residues" evidence="1">
    <location>
        <begin position="345"/>
        <end position="359"/>
    </location>
</feature>
<dbReference type="GO" id="GO:0004519">
    <property type="term" value="F:endonuclease activity"/>
    <property type="evidence" value="ECO:0007669"/>
    <property type="project" value="UniProtKB-KW"/>
</dbReference>
<protein>
    <submittedName>
        <fullName evidence="4">Endonuclease/exonuclease/phosphatase family protein</fullName>
    </submittedName>
</protein>
<comment type="caution">
    <text evidence="4">The sequence shown here is derived from an EMBL/GenBank/DDBJ whole genome shotgun (WGS) entry which is preliminary data.</text>
</comment>